<dbReference type="InterPro" id="IPR013785">
    <property type="entry name" value="Aldolase_TIM"/>
</dbReference>
<organism evidence="8 9">
    <name type="scientific">Planoprotostelium fungivorum</name>
    <dbReference type="NCBI Taxonomy" id="1890364"/>
    <lineage>
        <taxon>Eukaryota</taxon>
        <taxon>Amoebozoa</taxon>
        <taxon>Evosea</taxon>
        <taxon>Variosea</taxon>
        <taxon>Cavosteliida</taxon>
        <taxon>Cavosteliaceae</taxon>
        <taxon>Planoprotostelium</taxon>
    </lineage>
</organism>
<evidence type="ECO:0000256" key="2">
    <source>
        <dbReference type="ARBA" id="ARBA00022630"/>
    </source>
</evidence>
<evidence type="ECO:0000313" key="8">
    <source>
        <dbReference type="EMBL" id="PRP77480.1"/>
    </source>
</evidence>
<evidence type="ECO:0000256" key="3">
    <source>
        <dbReference type="ARBA" id="ARBA00022643"/>
    </source>
</evidence>
<dbReference type="SUPFAM" id="SSF51395">
    <property type="entry name" value="FMN-linked oxidoreductases"/>
    <property type="match status" value="1"/>
</dbReference>
<evidence type="ECO:0000256" key="4">
    <source>
        <dbReference type="ARBA" id="ARBA00022694"/>
    </source>
</evidence>
<dbReference type="PANTHER" id="PTHR11082">
    <property type="entry name" value="TRNA-DIHYDROURIDINE SYNTHASE"/>
    <property type="match status" value="1"/>
</dbReference>
<dbReference type="Proteomes" id="UP000241769">
    <property type="component" value="Unassembled WGS sequence"/>
</dbReference>
<dbReference type="STRING" id="1890364.A0A2P6N0N8"/>
<keyword evidence="2" id="KW-0285">Flavoprotein</keyword>
<reference evidence="8 9" key="1">
    <citation type="journal article" date="2018" name="Genome Biol. Evol.">
        <title>Multiple Roots of Fruiting Body Formation in Amoebozoa.</title>
        <authorList>
            <person name="Hillmann F."/>
            <person name="Forbes G."/>
            <person name="Novohradska S."/>
            <person name="Ferling I."/>
            <person name="Riege K."/>
            <person name="Groth M."/>
            <person name="Westermann M."/>
            <person name="Marz M."/>
            <person name="Spaller T."/>
            <person name="Winckler T."/>
            <person name="Schaap P."/>
            <person name="Glockner G."/>
        </authorList>
    </citation>
    <scope>NUCLEOTIDE SEQUENCE [LARGE SCALE GENOMIC DNA]</scope>
    <source>
        <strain evidence="8 9">Jena</strain>
    </source>
</reference>
<dbReference type="CDD" id="cd02801">
    <property type="entry name" value="DUS_like_FMN"/>
    <property type="match status" value="1"/>
</dbReference>
<dbReference type="EMBL" id="MDYQ01000262">
    <property type="protein sequence ID" value="PRP77480.1"/>
    <property type="molecule type" value="Genomic_DNA"/>
</dbReference>
<dbReference type="InterPro" id="IPR035587">
    <property type="entry name" value="DUS-like_FMN-bd"/>
</dbReference>
<dbReference type="InParanoid" id="A0A2P6N0N8"/>
<dbReference type="Pfam" id="PF01207">
    <property type="entry name" value="Dus"/>
    <property type="match status" value="1"/>
</dbReference>
<keyword evidence="4" id="KW-0819">tRNA processing</keyword>
<dbReference type="AlphaFoldDB" id="A0A2P6N0N8"/>
<keyword evidence="5" id="KW-0560">Oxidoreductase</keyword>
<evidence type="ECO:0000259" key="7">
    <source>
        <dbReference type="Pfam" id="PF01207"/>
    </source>
</evidence>
<evidence type="ECO:0000256" key="6">
    <source>
        <dbReference type="SAM" id="MobiDB-lite"/>
    </source>
</evidence>
<sequence>MNHIYAGQSKVLAPLVGGSDLSFRLLSRKYGAQVTFTEMCISEYYLRASDKTVRYKKYTFEFDPTDRPLLLQVAGNRPGPIIEMVNQDMFKGKIDAVDLNCGCPQGFALEKNYGCALLKDPDHLVNLCKEIAQNIPYPLSVKLRLEGNGFSRSTRLIIPDSVEHTIEIMMRLKEVGVRAFTVHGDKRGLADWDAIKKIRETFPDIPIIGNGNVGSHGDFQSMIDHTGVDGVMAGYGALIKPCLFQSEEIDIGQMVRDYLLIAVGHENDWIDIQRHIQWIIKGKSTLIFELSMQKAELFTTKNIPELISFLRGLTPPIHVEWNPEEIPMDRTTYPRQSVSAKDKRKEKKLAEKREKLLQREKFQDKGS</sequence>
<keyword evidence="9" id="KW-1185">Reference proteome</keyword>
<comment type="caution">
    <text evidence="8">The sequence shown here is derived from an EMBL/GenBank/DDBJ whole genome shotgun (WGS) entry which is preliminary data.</text>
</comment>
<evidence type="ECO:0000256" key="5">
    <source>
        <dbReference type="ARBA" id="ARBA00023002"/>
    </source>
</evidence>
<proteinExistence type="predicted"/>
<feature type="region of interest" description="Disordered" evidence="6">
    <location>
        <begin position="328"/>
        <end position="349"/>
    </location>
</feature>
<feature type="domain" description="DUS-like FMN-binding" evidence="7">
    <location>
        <begin position="12"/>
        <end position="250"/>
    </location>
</feature>
<dbReference type="PANTHER" id="PTHR11082:SF25">
    <property type="entry name" value="DUS-LIKE FMN-BINDING DOMAIN-CONTAINING PROTEIN"/>
    <property type="match status" value="1"/>
</dbReference>
<evidence type="ECO:0000256" key="1">
    <source>
        <dbReference type="ARBA" id="ARBA00001917"/>
    </source>
</evidence>
<evidence type="ECO:0000313" key="9">
    <source>
        <dbReference type="Proteomes" id="UP000241769"/>
    </source>
</evidence>
<accession>A0A2P6N0N8</accession>
<dbReference type="InterPro" id="IPR018517">
    <property type="entry name" value="tRNA_hU_synthase_CS"/>
</dbReference>
<name>A0A2P6N0N8_9EUKA</name>
<dbReference type="Gene3D" id="3.20.20.70">
    <property type="entry name" value="Aldolase class I"/>
    <property type="match status" value="1"/>
</dbReference>
<protein>
    <submittedName>
        <fullName evidence="8">Dihydrouridine synthase</fullName>
    </submittedName>
</protein>
<gene>
    <name evidence="8" type="ORF">PROFUN_14300</name>
</gene>
<dbReference type="PROSITE" id="PS01136">
    <property type="entry name" value="UPF0034"/>
    <property type="match status" value="1"/>
</dbReference>
<feature type="compositionally biased region" description="Basic and acidic residues" evidence="6">
    <location>
        <begin position="340"/>
        <end position="349"/>
    </location>
</feature>
<comment type="cofactor">
    <cofactor evidence="1">
        <name>FMN</name>
        <dbReference type="ChEBI" id="CHEBI:58210"/>
    </cofactor>
</comment>
<dbReference type="OrthoDB" id="272303at2759"/>
<dbReference type="GO" id="GO:0017150">
    <property type="term" value="F:tRNA dihydrouridine synthase activity"/>
    <property type="evidence" value="ECO:0007669"/>
    <property type="project" value="InterPro"/>
</dbReference>
<keyword evidence="3" id="KW-0288">FMN</keyword>
<dbReference type="GO" id="GO:0050660">
    <property type="term" value="F:flavin adenine dinucleotide binding"/>
    <property type="evidence" value="ECO:0007669"/>
    <property type="project" value="InterPro"/>
</dbReference>